<feature type="repeat" description="Solcar" evidence="9">
    <location>
        <begin position="105"/>
        <end position="189"/>
    </location>
</feature>
<proteinExistence type="inferred from homology"/>
<dbReference type="PROSITE" id="PS50920">
    <property type="entry name" value="SOLCAR"/>
    <property type="match status" value="2"/>
</dbReference>
<dbReference type="AlphaFoldDB" id="A0A4D9CQN5"/>
<dbReference type="Gene3D" id="1.50.40.10">
    <property type="entry name" value="Mitochondrial carrier domain"/>
    <property type="match status" value="1"/>
</dbReference>
<dbReference type="GO" id="GO:0071913">
    <property type="term" value="F:citrate secondary active transmembrane transporter activity"/>
    <property type="evidence" value="ECO:0007669"/>
    <property type="project" value="TreeGrafter"/>
</dbReference>
<keyword evidence="5" id="KW-0677">Repeat</keyword>
<evidence type="ECO:0000256" key="8">
    <source>
        <dbReference type="ARBA" id="ARBA00023136"/>
    </source>
</evidence>
<gene>
    <name evidence="11" type="ORF">NSK_008807</name>
</gene>
<evidence type="ECO:0000256" key="3">
    <source>
        <dbReference type="ARBA" id="ARBA00022448"/>
    </source>
</evidence>
<dbReference type="PANTHER" id="PTHR45788:SF4">
    <property type="entry name" value="TRICARBOXYLATE TRANSPORT PROTEIN, MITOCHONDRIAL"/>
    <property type="match status" value="1"/>
</dbReference>
<evidence type="ECO:0000313" key="12">
    <source>
        <dbReference type="Proteomes" id="UP000355283"/>
    </source>
</evidence>
<evidence type="ECO:0000256" key="6">
    <source>
        <dbReference type="ARBA" id="ARBA00022989"/>
    </source>
</evidence>
<keyword evidence="8 9" id="KW-0472">Membrane</keyword>
<dbReference type="SUPFAM" id="SSF103506">
    <property type="entry name" value="Mitochondrial carrier"/>
    <property type="match status" value="1"/>
</dbReference>
<comment type="caution">
    <text evidence="11">The sequence shown here is derived from an EMBL/GenBank/DDBJ whole genome shotgun (WGS) entry which is preliminary data.</text>
</comment>
<accession>A0A4D9CQN5</accession>
<evidence type="ECO:0000256" key="1">
    <source>
        <dbReference type="ARBA" id="ARBA00004225"/>
    </source>
</evidence>
<dbReference type="InterPro" id="IPR018108">
    <property type="entry name" value="MCP_transmembrane"/>
</dbReference>
<feature type="repeat" description="Solcar" evidence="9">
    <location>
        <begin position="206"/>
        <end position="284"/>
    </location>
</feature>
<dbReference type="GO" id="GO:0006843">
    <property type="term" value="P:mitochondrial citrate transmembrane transport"/>
    <property type="evidence" value="ECO:0007669"/>
    <property type="project" value="TreeGrafter"/>
</dbReference>
<dbReference type="Pfam" id="PF00153">
    <property type="entry name" value="Mito_carr"/>
    <property type="match status" value="2"/>
</dbReference>
<dbReference type="InterPro" id="IPR049563">
    <property type="entry name" value="TXTP-like"/>
</dbReference>
<organism evidence="11 12">
    <name type="scientific">Nannochloropsis salina CCMP1776</name>
    <dbReference type="NCBI Taxonomy" id="1027361"/>
    <lineage>
        <taxon>Eukaryota</taxon>
        <taxon>Sar</taxon>
        <taxon>Stramenopiles</taxon>
        <taxon>Ochrophyta</taxon>
        <taxon>Eustigmatophyceae</taxon>
        <taxon>Eustigmatales</taxon>
        <taxon>Monodopsidaceae</taxon>
        <taxon>Microchloropsis</taxon>
        <taxon>Microchloropsis salina</taxon>
    </lineage>
</organism>
<keyword evidence="12" id="KW-1185">Reference proteome</keyword>
<dbReference type="Proteomes" id="UP000355283">
    <property type="component" value="Unassembled WGS sequence"/>
</dbReference>
<sequence>MGIGGGGKADAVSYYTASGIAAIINFPLWKASAIGQSGFQLASTTTLHPSFPPALPPYLSRYLAAMAPPYKGVFATWAGMCWARATIFYGSERGKELLRQRYGVTGAWAGALPALVTSTFVQLCNMPIIRATITVQNPASPYRNTTEALRAIYEKGGVKGLWLGTSAGIMKTVPKYMTAVVVKDKMEEWLDPVPENADNARSLLVQRSAVKAVTAGLAGAVLTNPLDVVRNECFKREQSLGPTLRGLVEEEGARFLWRGMGKNVVAVTIPVAATIFLADMISRARGL</sequence>
<comment type="similarity">
    <text evidence="2 10">Belongs to the mitochondrial carrier (TC 2.A.29) family.</text>
</comment>
<dbReference type="PANTHER" id="PTHR45788">
    <property type="entry name" value="SUCCINATE/FUMARATE MITOCHONDRIAL TRANSPORTER-RELATED"/>
    <property type="match status" value="1"/>
</dbReference>
<evidence type="ECO:0000313" key="11">
    <source>
        <dbReference type="EMBL" id="TFJ79873.1"/>
    </source>
</evidence>
<comment type="subcellular location">
    <subcellularLocation>
        <location evidence="1">Mitochondrion membrane</location>
        <topology evidence="1">Multi-pass membrane protein</topology>
    </subcellularLocation>
</comment>
<name>A0A4D9CQN5_9STRA</name>
<evidence type="ECO:0000256" key="2">
    <source>
        <dbReference type="ARBA" id="ARBA00006375"/>
    </source>
</evidence>
<dbReference type="OrthoDB" id="756301at2759"/>
<dbReference type="EMBL" id="SDOX01000192">
    <property type="protein sequence ID" value="TFJ79873.1"/>
    <property type="molecule type" value="Genomic_DNA"/>
</dbReference>
<evidence type="ECO:0008006" key="13">
    <source>
        <dbReference type="Google" id="ProtNLM"/>
    </source>
</evidence>
<keyword evidence="4 9" id="KW-0812">Transmembrane</keyword>
<keyword evidence="3 10" id="KW-0813">Transport</keyword>
<keyword evidence="6" id="KW-1133">Transmembrane helix</keyword>
<evidence type="ECO:0000256" key="10">
    <source>
        <dbReference type="RuleBase" id="RU000488"/>
    </source>
</evidence>
<evidence type="ECO:0000256" key="7">
    <source>
        <dbReference type="ARBA" id="ARBA00023128"/>
    </source>
</evidence>
<protein>
    <recommendedName>
        <fullName evidence="13">Mitochondrial carrier protein</fullName>
    </recommendedName>
</protein>
<dbReference type="InterPro" id="IPR023395">
    <property type="entry name" value="MCP_dom_sf"/>
</dbReference>
<keyword evidence="7" id="KW-0496">Mitochondrion</keyword>
<dbReference type="GO" id="GO:0031966">
    <property type="term" value="C:mitochondrial membrane"/>
    <property type="evidence" value="ECO:0007669"/>
    <property type="project" value="UniProtKB-SubCell"/>
</dbReference>
<evidence type="ECO:0000256" key="5">
    <source>
        <dbReference type="ARBA" id="ARBA00022737"/>
    </source>
</evidence>
<evidence type="ECO:0000256" key="4">
    <source>
        <dbReference type="ARBA" id="ARBA00022692"/>
    </source>
</evidence>
<evidence type="ECO:0000256" key="9">
    <source>
        <dbReference type="PROSITE-ProRule" id="PRU00282"/>
    </source>
</evidence>
<reference evidence="11 12" key="1">
    <citation type="submission" date="2019-01" db="EMBL/GenBank/DDBJ databases">
        <title>Nuclear Genome Assembly of the Microalgal Biofuel strain Nannochloropsis salina CCMP1776.</title>
        <authorList>
            <person name="Hovde B."/>
        </authorList>
    </citation>
    <scope>NUCLEOTIDE SEQUENCE [LARGE SCALE GENOMIC DNA]</scope>
    <source>
        <strain evidence="11 12">CCMP1776</strain>
    </source>
</reference>